<accession>A0A064CRA4</accession>
<dbReference type="RefSeq" id="WP_036344150.1">
    <property type="nucleotide sequence ID" value="NZ_JALN02000001.1"/>
</dbReference>
<reference evidence="8" key="1">
    <citation type="submission" date="2014-05" db="EMBL/GenBank/DDBJ databases">
        <title>Genome sequence of Mycobacterium aromaticivorans strain JS19b1T (= DSM 45407T).</title>
        <authorList>
            <person name="Kwak Y."/>
            <person name="Park G.-S."/>
            <person name="Li Q.X."/>
            <person name="Lee S.-E."/>
            <person name="Shin J.-H."/>
        </authorList>
    </citation>
    <scope>NUCLEOTIDE SEQUENCE [LARGE SCALE GENOMIC DNA]</scope>
    <source>
        <strain evidence="8">JS19b1</strain>
    </source>
</reference>
<evidence type="ECO:0000256" key="1">
    <source>
        <dbReference type="ARBA" id="ARBA00004191"/>
    </source>
</evidence>
<evidence type="ECO:0000313" key="8">
    <source>
        <dbReference type="EMBL" id="KDF01318.1"/>
    </source>
</evidence>
<dbReference type="OrthoDB" id="4519349at2"/>
<keyword evidence="3" id="KW-0964">Secreted</keyword>
<comment type="caution">
    <text evidence="8">The sequence shown here is derived from an EMBL/GenBank/DDBJ whole genome shotgun (WGS) entry which is preliminary data.</text>
</comment>
<gene>
    <name evidence="8" type="ORF">Y900_020855</name>
</gene>
<dbReference type="SMART" id="SM00822">
    <property type="entry name" value="PKS_KR"/>
    <property type="match status" value="1"/>
</dbReference>
<evidence type="ECO:0000256" key="4">
    <source>
        <dbReference type="ARBA" id="ARBA00040781"/>
    </source>
</evidence>
<dbReference type="GO" id="GO:0032787">
    <property type="term" value="P:monocarboxylic acid metabolic process"/>
    <property type="evidence" value="ECO:0007669"/>
    <property type="project" value="UniProtKB-ARBA"/>
</dbReference>
<proteinExistence type="inferred from homology"/>
<comment type="catalytic activity">
    <reaction evidence="5">
        <text>a (3R)-hydroxyacyl-[ACP] + NADP(+) = a 3-oxoacyl-[ACP] + NADPH + H(+)</text>
        <dbReference type="Rhea" id="RHEA:17397"/>
        <dbReference type="Rhea" id="RHEA-COMP:9916"/>
        <dbReference type="Rhea" id="RHEA-COMP:9945"/>
        <dbReference type="ChEBI" id="CHEBI:15378"/>
        <dbReference type="ChEBI" id="CHEBI:57783"/>
        <dbReference type="ChEBI" id="CHEBI:58349"/>
        <dbReference type="ChEBI" id="CHEBI:78776"/>
        <dbReference type="ChEBI" id="CHEBI:78827"/>
        <dbReference type="EC" id="1.1.1.100"/>
    </reaction>
    <physiologicalReaction direction="right-to-left" evidence="5">
        <dbReference type="Rhea" id="RHEA:17399"/>
    </physiologicalReaction>
</comment>
<dbReference type="InterPro" id="IPR002347">
    <property type="entry name" value="SDR_fam"/>
</dbReference>
<evidence type="ECO:0000256" key="6">
    <source>
        <dbReference type="RuleBase" id="RU000363"/>
    </source>
</evidence>
<evidence type="ECO:0000259" key="7">
    <source>
        <dbReference type="SMART" id="SM00822"/>
    </source>
</evidence>
<dbReference type="InterPro" id="IPR020904">
    <property type="entry name" value="Sc_DH/Rdtase_CS"/>
</dbReference>
<comment type="subcellular location">
    <subcellularLocation>
        <location evidence="1">Secreted</location>
        <location evidence="1">Cell wall</location>
    </subcellularLocation>
</comment>
<dbReference type="PRINTS" id="PR00080">
    <property type="entry name" value="SDRFAMILY"/>
</dbReference>
<dbReference type="eggNOG" id="COG1028">
    <property type="taxonomic scope" value="Bacteria"/>
</dbReference>
<evidence type="ECO:0000256" key="5">
    <source>
        <dbReference type="ARBA" id="ARBA00047400"/>
    </source>
</evidence>
<dbReference type="EMBL" id="JALN02000001">
    <property type="protein sequence ID" value="KDF01318.1"/>
    <property type="molecule type" value="Genomic_DNA"/>
</dbReference>
<dbReference type="Proteomes" id="UP000022835">
    <property type="component" value="Unassembled WGS sequence"/>
</dbReference>
<dbReference type="InterPro" id="IPR050259">
    <property type="entry name" value="SDR"/>
</dbReference>
<dbReference type="PRINTS" id="PR00081">
    <property type="entry name" value="GDHRDH"/>
</dbReference>
<dbReference type="PANTHER" id="PTHR42879">
    <property type="entry name" value="3-OXOACYL-(ACYL-CARRIER-PROTEIN) REDUCTASE"/>
    <property type="match status" value="1"/>
</dbReference>
<keyword evidence="9" id="KW-1185">Reference proteome</keyword>
<keyword evidence="3" id="KW-0134">Cell wall</keyword>
<evidence type="ECO:0000256" key="2">
    <source>
        <dbReference type="ARBA" id="ARBA00006484"/>
    </source>
</evidence>
<evidence type="ECO:0000256" key="3">
    <source>
        <dbReference type="ARBA" id="ARBA00022512"/>
    </source>
</evidence>
<protein>
    <recommendedName>
        <fullName evidence="4">3-oxoacyl-[acyl-carrier-protein] reductase MabA</fullName>
    </recommendedName>
</protein>
<dbReference type="GO" id="GO:0004316">
    <property type="term" value="F:3-oxoacyl-[acyl-carrier-protein] reductase (NADPH) activity"/>
    <property type="evidence" value="ECO:0007669"/>
    <property type="project" value="UniProtKB-EC"/>
</dbReference>
<comment type="similarity">
    <text evidence="2 6">Belongs to the short-chain dehydrogenases/reductases (SDR) family.</text>
</comment>
<dbReference type="Gene3D" id="3.40.50.720">
    <property type="entry name" value="NAD(P)-binding Rossmann-like Domain"/>
    <property type="match status" value="1"/>
</dbReference>
<name>A0A064CRA4_9MYCO</name>
<dbReference type="SUPFAM" id="SSF51735">
    <property type="entry name" value="NAD(P)-binding Rossmann-fold domains"/>
    <property type="match status" value="1"/>
</dbReference>
<dbReference type="InterPro" id="IPR036291">
    <property type="entry name" value="NAD(P)-bd_dom_sf"/>
</dbReference>
<evidence type="ECO:0000313" key="9">
    <source>
        <dbReference type="Proteomes" id="UP000022835"/>
    </source>
</evidence>
<dbReference type="InterPro" id="IPR057326">
    <property type="entry name" value="KR_dom"/>
</dbReference>
<organism evidence="8 9">
    <name type="scientific">Mycolicibacterium aromaticivorans JS19b1 = JCM 16368</name>
    <dbReference type="NCBI Taxonomy" id="1440774"/>
    <lineage>
        <taxon>Bacteria</taxon>
        <taxon>Bacillati</taxon>
        <taxon>Actinomycetota</taxon>
        <taxon>Actinomycetes</taxon>
        <taxon>Mycobacteriales</taxon>
        <taxon>Mycobacteriaceae</taxon>
        <taxon>Mycolicibacterium</taxon>
    </lineage>
</organism>
<dbReference type="AlphaFoldDB" id="A0A064CRA4"/>
<sequence>MSGRCAGKVALVTGSSRGLGKAIAQRLAAEGATVVLTARTAEPDPRYDGSLVQTQQEIADAGGTAVTIAADLSDTADRERLFAEAVAQVGAPDIVVNNAAVTFLRPLDGFPERRVRLMLEMHVVAPLHLTQLAIPAMRERGRGWVLNLTSVGGDLPPGPPFSEFDRTAGFGIYGTAKAAMNRMTKSLAAELYDDGIAVNAAAPTNPVATPGAGTLDLAKTDTEDIELITRTALELCTGDPSTVTGRIVQTQTFLREIGVLS</sequence>
<dbReference type="Pfam" id="PF00106">
    <property type="entry name" value="adh_short"/>
    <property type="match status" value="1"/>
</dbReference>
<dbReference type="PROSITE" id="PS00061">
    <property type="entry name" value="ADH_SHORT"/>
    <property type="match status" value="1"/>
</dbReference>
<feature type="domain" description="Ketoreductase" evidence="7">
    <location>
        <begin position="8"/>
        <end position="204"/>
    </location>
</feature>
<dbReference type="STRING" id="1440774.Y900_020855"/>